<protein>
    <submittedName>
        <fullName evidence="2">Transcriptional regulator</fullName>
    </submittedName>
</protein>
<proteinExistence type="predicted"/>
<evidence type="ECO:0000313" key="3">
    <source>
        <dbReference type="Proteomes" id="UP000318801"/>
    </source>
</evidence>
<evidence type="ECO:0000313" key="2">
    <source>
        <dbReference type="EMBL" id="TPW33262.1"/>
    </source>
</evidence>
<sequence length="226" mass="24384">MKHNIMHHISDDLLLEYASGALAEGFSIAVATHLALCPSCRKRLAAMEGVGGEMLASMVCAPSAQDDSWAEFRDRLQYKDPRPATKATPFSADRLNEADRAIPEPLRSYLGGSLTAVKWRPLGLGAFHYPIATGEGGASARLLRIPAGKPVPEHGHAGRELTLVLSGAFTSQGDYFGPGDLEEEDSDSEHQPVATPERECICLAVTDAPLRFKSRLVRLLQPLLGI</sequence>
<dbReference type="OrthoDB" id="2988517at2"/>
<dbReference type="Pfam" id="PF12973">
    <property type="entry name" value="Cupin_7"/>
    <property type="match status" value="1"/>
</dbReference>
<reference evidence="2 3" key="1">
    <citation type="submission" date="2019-06" db="EMBL/GenBank/DDBJ databases">
        <authorList>
            <person name="Li M."/>
        </authorList>
    </citation>
    <scope>NUCLEOTIDE SEQUENCE [LARGE SCALE GENOMIC DNA]</scope>
    <source>
        <strain evidence="2 3">BGMRC2036</strain>
    </source>
</reference>
<name>A0A506UIX9_9HYPH</name>
<dbReference type="SUPFAM" id="SSF51182">
    <property type="entry name" value="RmlC-like cupins"/>
    <property type="match status" value="1"/>
</dbReference>
<accession>A0A506UIX9</accession>
<dbReference type="InterPro" id="IPR041916">
    <property type="entry name" value="Anti_sigma_zinc_sf"/>
</dbReference>
<dbReference type="Proteomes" id="UP000318801">
    <property type="component" value="Unassembled WGS sequence"/>
</dbReference>
<organism evidence="2 3">
    <name type="scientific">Martelella alba</name>
    <dbReference type="NCBI Taxonomy" id="2590451"/>
    <lineage>
        <taxon>Bacteria</taxon>
        <taxon>Pseudomonadati</taxon>
        <taxon>Pseudomonadota</taxon>
        <taxon>Alphaproteobacteria</taxon>
        <taxon>Hyphomicrobiales</taxon>
        <taxon>Aurantimonadaceae</taxon>
        <taxon>Martelella</taxon>
    </lineage>
</organism>
<dbReference type="InterPro" id="IPR025979">
    <property type="entry name" value="ChrR-like_cupin_dom"/>
</dbReference>
<dbReference type="RefSeq" id="WP_141147200.1">
    <property type="nucleotide sequence ID" value="NZ_VHLG01000001.1"/>
</dbReference>
<keyword evidence="3" id="KW-1185">Reference proteome</keyword>
<dbReference type="Gene3D" id="1.10.10.1320">
    <property type="entry name" value="Anti-sigma factor, zinc-finger domain"/>
    <property type="match status" value="1"/>
</dbReference>
<gene>
    <name evidence="2" type="ORF">FJU08_01485</name>
</gene>
<dbReference type="EMBL" id="VHLG01000001">
    <property type="protein sequence ID" value="TPW33262.1"/>
    <property type="molecule type" value="Genomic_DNA"/>
</dbReference>
<dbReference type="NCBIfam" id="TIGR02451">
    <property type="entry name" value="anti_sig_ChrR"/>
    <property type="match status" value="1"/>
</dbReference>
<dbReference type="InterPro" id="IPR012807">
    <property type="entry name" value="Anti-sigma_ChrR"/>
</dbReference>
<dbReference type="Gene3D" id="2.60.120.10">
    <property type="entry name" value="Jelly Rolls"/>
    <property type="match status" value="1"/>
</dbReference>
<comment type="caution">
    <text evidence="2">The sequence shown here is derived from an EMBL/GenBank/DDBJ whole genome shotgun (WGS) entry which is preliminary data.</text>
</comment>
<evidence type="ECO:0000259" key="1">
    <source>
        <dbReference type="Pfam" id="PF12973"/>
    </source>
</evidence>
<feature type="domain" description="ChrR-like cupin" evidence="1">
    <location>
        <begin position="115"/>
        <end position="205"/>
    </location>
</feature>
<dbReference type="CDD" id="cd20301">
    <property type="entry name" value="cupin_ChrR"/>
    <property type="match status" value="1"/>
</dbReference>
<dbReference type="InterPro" id="IPR011051">
    <property type="entry name" value="RmlC_Cupin_sf"/>
</dbReference>
<dbReference type="AlphaFoldDB" id="A0A506UIX9"/>
<dbReference type="InterPro" id="IPR014710">
    <property type="entry name" value="RmlC-like_jellyroll"/>
</dbReference>